<sequence>MVHKSNLSQNTVERLTDDKPAQEKSIFITQTMKTEMGLCIFFTMVAFVTFTDCRPYRSYPVFKRPLRQIDWERSTVLDEAENEKRSYSPYVDTFDFKQPYQQSERDRSTALNELVNQLVMAMKQKRDASCIECSGIACSSYCLTTLKRRTALPLKRPASPADVLDSDVQLLAKRQ</sequence>
<organism evidence="1 2">
    <name type="scientific">Owenia fusiformis</name>
    <name type="common">Polychaete worm</name>
    <dbReference type="NCBI Taxonomy" id="6347"/>
    <lineage>
        <taxon>Eukaryota</taxon>
        <taxon>Metazoa</taxon>
        <taxon>Spiralia</taxon>
        <taxon>Lophotrochozoa</taxon>
        <taxon>Annelida</taxon>
        <taxon>Polychaeta</taxon>
        <taxon>Sedentaria</taxon>
        <taxon>Canalipalpata</taxon>
        <taxon>Sabellida</taxon>
        <taxon>Oweniida</taxon>
        <taxon>Oweniidae</taxon>
        <taxon>Owenia</taxon>
    </lineage>
</organism>
<comment type="caution">
    <text evidence="1">The sequence shown here is derived from an EMBL/GenBank/DDBJ whole genome shotgun (WGS) entry which is preliminary data.</text>
</comment>
<dbReference type="Proteomes" id="UP000749559">
    <property type="component" value="Unassembled WGS sequence"/>
</dbReference>
<dbReference type="AlphaFoldDB" id="A0A8S4Q334"/>
<accession>A0A8S4Q334</accession>
<protein>
    <submittedName>
        <fullName evidence="1">Uncharacterized protein</fullName>
    </submittedName>
</protein>
<evidence type="ECO:0000313" key="1">
    <source>
        <dbReference type="EMBL" id="CAH1799777.1"/>
    </source>
</evidence>
<dbReference type="EMBL" id="CAIIXF020000011">
    <property type="protein sequence ID" value="CAH1799777.1"/>
    <property type="molecule type" value="Genomic_DNA"/>
</dbReference>
<evidence type="ECO:0000313" key="2">
    <source>
        <dbReference type="Proteomes" id="UP000749559"/>
    </source>
</evidence>
<proteinExistence type="predicted"/>
<keyword evidence="2" id="KW-1185">Reference proteome</keyword>
<reference evidence="1" key="1">
    <citation type="submission" date="2022-03" db="EMBL/GenBank/DDBJ databases">
        <authorList>
            <person name="Martin C."/>
        </authorList>
    </citation>
    <scope>NUCLEOTIDE SEQUENCE</scope>
</reference>
<name>A0A8S4Q334_OWEFU</name>
<gene>
    <name evidence="1" type="ORF">OFUS_LOCUS23747</name>
</gene>